<sequence>MAHTRGEIEVFCLMTPWYIRPALFIFKHALDYCLSGDGSPERTLCIPTYSFGLAKYYPWKEEK</sequence>
<keyword evidence="2" id="KW-1185">Reference proteome</keyword>
<comment type="caution">
    <text evidence="1">The sequence shown here is derived from an EMBL/GenBank/DDBJ whole genome shotgun (WGS) entry which is preliminary data.</text>
</comment>
<proteinExistence type="predicted"/>
<organism evidence="1 2">
    <name type="scientific">Cladobotryum mycophilum</name>
    <dbReference type="NCBI Taxonomy" id="491253"/>
    <lineage>
        <taxon>Eukaryota</taxon>
        <taxon>Fungi</taxon>
        <taxon>Dikarya</taxon>
        <taxon>Ascomycota</taxon>
        <taxon>Pezizomycotina</taxon>
        <taxon>Sordariomycetes</taxon>
        <taxon>Hypocreomycetidae</taxon>
        <taxon>Hypocreales</taxon>
        <taxon>Hypocreaceae</taxon>
        <taxon>Cladobotryum</taxon>
    </lineage>
</organism>
<name>A0ABR0SSR4_9HYPO</name>
<gene>
    <name evidence="1" type="ORF">PT974_03372</name>
</gene>
<accession>A0ABR0SSR4</accession>
<reference evidence="1 2" key="1">
    <citation type="submission" date="2024-01" db="EMBL/GenBank/DDBJ databases">
        <title>Complete genome of Cladobotryum mycophilum ATHUM6906.</title>
        <authorList>
            <person name="Christinaki A.C."/>
            <person name="Myridakis A.I."/>
            <person name="Kouvelis V.N."/>
        </authorList>
    </citation>
    <scope>NUCLEOTIDE SEQUENCE [LARGE SCALE GENOMIC DNA]</scope>
    <source>
        <strain evidence="1 2">ATHUM6906</strain>
    </source>
</reference>
<evidence type="ECO:0000313" key="2">
    <source>
        <dbReference type="Proteomes" id="UP001338125"/>
    </source>
</evidence>
<dbReference type="EMBL" id="JAVFKD010000004">
    <property type="protein sequence ID" value="KAK5994982.1"/>
    <property type="molecule type" value="Genomic_DNA"/>
</dbReference>
<dbReference type="Proteomes" id="UP001338125">
    <property type="component" value="Unassembled WGS sequence"/>
</dbReference>
<evidence type="ECO:0000313" key="1">
    <source>
        <dbReference type="EMBL" id="KAK5994982.1"/>
    </source>
</evidence>
<protein>
    <submittedName>
        <fullName evidence="1">Uncharacterized protein</fullName>
    </submittedName>
</protein>